<gene>
    <name evidence="1" type="ORF">S01H1_03765</name>
</gene>
<proteinExistence type="predicted"/>
<dbReference type="PANTHER" id="PTHR43760:SF1">
    <property type="entry name" value="ENDORIBONUCLEASE L-PSP_CHORISMATE MUTASE-LIKE DOMAIN-CONTAINING PROTEIN"/>
    <property type="match status" value="1"/>
</dbReference>
<accession>X0SG56</accession>
<protein>
    <submittedName>
        <fullName evidence="1">Uncharacterized protein</fullName>
    </submittedName>
</protein>
<evidence type="ECO:0000313" key="1">
    <source>
        <dbReference type="EMBL" id="GAF80013.1"/>
    </source>
</evidence>
<sequence length="60" mass="6493">MGKVENKLQDMGINIPAVPKPVASYVPLVQTGKWIYISGQTCKKDGVLTYKGKLGKDLTA</sequence>
<dbReference type="EMBL" id="BARS01002029">
    <property type="protein sequence ID" value="GAF80013.1"/>
    <property type="molecule type" value="Genomic_DNA"/>
</dbReference>
<dbReference type="InterPro" id="IPR013813">
    <property type="entry name" value="Endoribo_LPSP/chorism_mut-like"/>
</dbReference>
<dbReference type="CDD" id="cd02199">
    <property type="entry name" value="YjgF_YER057c_UK114_like_1"/>
    <property type="match status" value="1"/>
</dbReference>
<dbReference type="PANTHER" id="PTHR43760">
    <property type="entry name" value="ENDORIBONUCLEASE-RELATED"/>
    <property type="match status" value="1"/>
</dbReference>
<dbReference type="Gene3D" id="3.30.1330.40">
    <property type="entry name" value="RutC-like"/>
    <property type="match status" value="1"/>
</dbReference>
<organism evidence="1">
    <name type="scientific">marine sediment metagenome</name>
    <dbReference type="NCBI Taxonomy" id="412755"/>
    <lineage>
        <taxon>unclassified sequences</taxon>
        <taxon>metagenomes</taxon>
        <taxon>ecological metagenomes</taxon>
    </lineage>
</organism>
<name>X0SG56_9ZZZZ</name>
<dbReference type="SUPFAM" id="SSF55298">
    <property type="entry name" value="YjgF-like"/>
    <property type="match status" value="1"/>
</dbReference>
<feature type="non-terminal residue" evidence="1">
    <location>
        <position position="60"/>
    </location>
</feature>
<comment type="caution">
    <text evidence="1">The sequence shown here is derived from an EMBL/GenBank/DDBJ whole genome shotgun (WGS) entry which is preliminary data.</text>
</comment>
<reference evidence="1" key="1">
    <citation type="journal article" date="2014" name="Front. Microbiol.">
        <title>High frequency of phylogenetically diverse reductive dehalogenase-homologous genes in deep subseafloor sedimentary metagenomes.</title>
        <authorList>
            <person name="Kawai M."/>
            <person name="Futagami T."/>
            <person name="Toyoda A."/>
            <person name="Takaki Y."/>
            <person name="Nishi S."/>
            <person name="Hori S."/>
            <person name="Arai W."/>
            <person name="Tsubouchi T."/>
            <person name="Morono Y."/>
            <person name="Uchiyama I."/>
            <person name="Ito T."/>
            <person name="Fujiyama A."/>
            <person name="Inagaki F."/>
            <person name="Takami H."/>
        </authorList>
    </citation>
    <scope>NUCLEOTIDE SEQUENCE</scope>
    <source>
        <strain evidence="1">Expedition CK06-06</strain>
    </source>
</reference>
<dbReference type="AlphaFoldDB" id="X0SG56"/>
<dbReference type="InterPro" id="IPR035959">
    <property type="entry name" value="RutC-like_sf"/>
</dbReference>